<dbReference type="KEGG" id="cmh:VO01_05980"/>
<evidence type="ECO:0000313" key="5">
    <source>
        <dbReference type="Proteomes" id="UP000266634"/>
    </source>
</evidence>
<dbReference type="Proteomes" id="UP000266634">
    <property type="component" value="Unassembled WGS sequence"/>
</dbReference>
<dbReference type="AlphaFoldDB" id="A0A0D5CHI1"/>
<dbReference type="EMBL" id="CP011043">
    <property type="protein sequence ID" value="AJW78740.1"/>
    <property type="molecule type" value="Genomic_DNA"/>
</dbReference>
<dbReference type="EMBL" id="QWEA01000117">
    <property type="protein sequence ID" value="RIJ43903.1"/>
    <property type="molecule type" value="Genomic_DNA"/>
</dbReference>
<accession>A0A0D5CHI1</accession>
<evidence type="ECO:0000313" key="2">
    <source>
        <dbReference type="EMBL" id="AJW78740.1"/>
    </source>
</evidence>
<dbReference type="HOGENOM" id="CLU_2045544_0_0_11"/>
<name>A0A0D5CHI1_9MICO</name>
<sequence length="120" mass="12852">MSAESALVGAPWTADDFDPERAWALVTALRGERDAERAAREAAESGDALIAARAELASVRRQLHVERAGQRHGIDPDDVDFFTRGVETEDEILAVAARLGRAAGAPPQPVSPPRFLAAPR</sequence>
<evidence type="ECO:0000313" key="4">
    <source>
        <dbReference type="Proteomes" id="UP000032604"/>
    </source>
</evidence>
<dbReference type="Proteomes" id="UP000032604">
    <property type="component" value="Chromosome"/>
</dbReference>
<feature type="region of interest" description="Disordered" evidence="1">
    <location>
        <begin position="101"/>
        <end position="120"/>
    </location>
</feature>
<evidence type="ECO:0000313" key="3">
    <source>
        <dbReference type="EMBL" id="RIJ43903.1"/>
    </source>
</evidence>
<organism evidence="2 4">
    <name type="scientific">Clavibacter michiganensis subsp. insidiosus</name>
    <dbReference type="NCBI Taxonomy" id="33014"/>
    <lineage>
        <taxon>Bacteria</taxon>
        <taxon>Bacillati</taxon>
        <taxon>Actinomycetota</taxon>
        <taxon>Actinomycetes</taxon>
        <taxon>Micrococcales</taxon>
        <taxon>Microbacteriaceae</taxon>
        <taxon>Clavibacter</taxon>
    </lineage>
</organism>
<protein>
    <submittedName>
        <fullName evidence="2">Uncharacterized protein</fullName>
    </submittedName>
</protein>
<evidence type="ECO:0000256" key="1">
    <source>
        <dbReference type="SAM" id="MobiDB-lite"/>
    </source>
</evidence>
<dbReference type="PATRIC" id="fig|33014.5.peg.1249"/>
<reference evidence="3 5" key="2">
    <citation type="submission" date="2018-08" db="EMBL/GenBank/DDBJ databases">
        <title>Genome Sequence of Clavibacter michiganensis Subspecies type strains, and the Atypical Peach-Colored Strains Isolated from Tomato.</title>
        <authorList>
            <person name="Osdaghi E."/>
            <person name="Portier P."/>
            <person name="Briand M."/>
            <person name="Jacques M.-A."/>
        </authorList>
    </citation>
    <scope>NUCLEOTIDE SEQUENCE [LARGE SCALE GENOMIC DNA]</scope>
    <source>
        <strain evidence="3 5">CFBP 6488</strain>
    </source>
</reference>
<reference evidence="2 4" key="1">
    <citation type="journal article" date="2015" name="Genome Announc.">
        <title>Complete Genome Sequence of Clavibacter michiganensis subsp. insidiosus R1-1 Using PacBio Single-Molecule Real-Time Technology.</title>
        <authorList>
            <person name="Lu Y."/>
            <person name="Samac D.A."/>
            <person name="Glazebrook J."/>
            <person name="Ishimaru C.A."/>
        </authorList>
    </citation>
    <scope>NUCLEOTIDE SEQUENCE [LARGE SCALE GENOMIC DNA]</scope>
    <source>
        <strain evidence="2 4">R1-1</strain>
    </source>
</reference>
<dbReference type="RefSeq" id="WP_045527562.1">
    <property type="nucleotide sequence ID" value="NZ_CP011043.1"/>
</dbReference>
<proteinExistence type="predicted"/>
<gene>
    <name evidence="3" type="ORF">DZF93_04845</name>
    <name evidence="2" type="ORF">VO01_05980</name>
</gene>